<dbReference type="Proteomes" id="UP001549037">
    <property type="component" value="Unassembled WGS sequence"/>
</dbReference>
<reference evidence="1 2" key="1">
    <citation type="submission" date="2024-06" db="EMBL/GenBank/DDBJ databases">
        <title>Genomic Encyclopedia of Type Strains, Phase IV (KMG-IV): sequencing the most valuable type-strain genomes for metagenomic binning, comparative biology and taxonomic classification.</title>
        <authorList>
            <person name="Goeker M."/>
        </authorList>
    </citation>
    <scope>NUCLEOTIDE SEQUENCE [LARGE SCALE GENOMIC DNA]</scope>
    <source>
        <strain evidence="1 2">DSM 28302</strain>
    </source>
</reference>
<gene>
    <name evidence="1" type="ORF">ABID28_001899</name>
</gene>
<comment type="caution">
    <text evidence="1">The sequence shown here is derived from an EMBL/GenBank/DDBJ whole genome shotgun (WGS) entry which is preliminary data.</text>
</comment>
<evidence type="ECO:0000313" key="1">
    <source>
        <dbReference type="EMBL" id="MET3635234.1"/>
    </source>
</evidence>
<organism evidence="1 2">
    <name type="scientific">Streptococcus porcorum</name>
    <dbReference type="NCBI Taxonomy" id="701526"/>
    <lineage>
        <taxon>Bacteria</taxon>
        <taxon>Bacillati</taxon>
        <taxon>Bacillota</taxon>
        <taxon>Bacilli</taxon>
        <taxon>Lactobacillales</taxon>
        <taxon>Streptococcaceae</taxon>
        <taxon>Streptococcus</taxon>
    </lineage>
</organism>
<proteinExistence type="predicted"/>
<accession>A0ABV2JHI2</accession>
<evidence type="ECO:0000313" key="2">
    <source>
        <dbReference type="Proteomes" id="UP001549037"/>
    </source>
</evidence>
<feature type="non-terminal residue" evidence="1">
    <location>
        <position position="1"/>
    </location>
</feature>
<protein>
    <submittedName>
        <fullName evidence="1">Uncharacterized protein</fullName>
    </submittedName>
</protein>
<keyword evidence="2" id="KW-1185">Reference proteome</keyword>
<sequence>FHFFIPLLNLGKEDDNNLGAFDLNIKKEKTVGSSRVLFFYLANSIVELYLGIFYC</sequence>
<name>A0ABV2JHI2_9STRE</name>
<dbReference type="EMBL" id="JBEPLN010000065">
    <property type="protein sequence ID" value="MET3635234.1"/>
    <property type="molecule type" value="Genomic_DNA"/>
</dbReference>